<proteinExistence type="predicted"/>
<comment type="caution">
    <text evidence="2">The sequence shown here is derived from an EMBL/GenBank/DDBJ whole genome shotgun (WGS) entry which is preliminary data.</text>
</comment>
<gene>
    <name evidence="2" type="ORF">BJY22_006220</name>
</gene>
<name>A0A7X5VI06_9ACTN</name>
<evidence type="ECO:0000313" key="3">
    <source>
        <dbReference type="Proteomes" id="UP000555407"/>
    </source>
</evidence>
<evidence type="ECO:0000313" key="2">
    <source>
        <dbReference type="EMBL" id="NIK60503.1"/>
    </source>
</evidence>
<dbReference type="EMBL" id="JAASRO010000001">
    <property type="protein sequence ID" value="NIK60503.1"/>
    <property type="molecule type" value="Genomic_DNA"/>
</dbReference>
<dbReference type="Proteomes" id="UP000555407">
    <property type="component" value="Unassembled WGS sequence"/>
</dbReference>
<keyword evidence="1" id="KW-1133">Transmembrane helix</keyword>
<organism evidence="2 3">
    <name type="scientific">Kribbella shirazensis</name>
    <dbReference type="NCBI Taxonomy" id="1105143"/>
    <lineage>
        <taxon>Bacteria</taxon>
        <taxon>Bacillati</taxon>
        <taxon>Actinomycetota</taxon>
        <taxon>Actinomycetes</taxon>
        <taxon>Propionibacteriales</taxon>
        <taxon>Kribbellaceae</taxon>
        <taxon>Kribbella</taxon>
    </lineage>
</organism>
<evidence type="ECO:0000256" key="1">
    <source>
        <dbReference type="SAM" id="Phobius"/>
    </source>
</evidence>
<keyword evidence="3" id="KW-1185">Reference proteome</keyword>
<accession>A0A7X5VI06</accession>
<protein>
    <submittedName>
        <fullName evidence="2">Uncharacterized protein</fullName>
    </submittedName>
</protein>
<reference evidence="2 3" key="1">
    <citation type="submission" date="2020-03" db="EMBL/GenBank/DDBJ databases">
        <title>Sequencing the genomes of 1000 actinobacteria strains.</title>
        <authorList>
            <person name="Klenk H.-P."/>
        </authorList>
    </citation>
    <scope>NUCLEOTIDE SEQUENCE [LARGE SCALE GENOMIC DNA]</scope>
    <source>
        <strain evidence="2 3">DSM 45490</strain>
    </source>
</reference>
<keyword evidence="1" id="KW-0812">Transmembrane</keyword>
<feature type="transmembrane region" description="Helical" evidence="1">
    <location>
        <begin position="52"/>
        <end position="70"/>
    </location>
</feature>
<feature type="transmembrane region" description="Helical" evidence="1">
    <location>
        <begin position="27"/>
        <end position="46"/>
    </location>
</feature>
<sequence>MADWAAEFARTGEVRIAPRRRVAGVRMLFPTFLLVSALVVIVLALLGRRDWLWLPLFCVVAAPSFIAQIWPQTRMLLFGQPILIVDTLGVSLGRNALPGTRFRSSRDQARSVGGRLIRGGRCVLISNGSMS</sequence>
<keyword evidence="1" id="KW-0472">Membrane</keyword>
<dbReference type="AlphaFoldDB" id="A0A7X5VI06"/>